<dbReference type="KEGG" id="rin:ACS15_4089"/>
<gene>
    <name evidence="2" type="ORF">ACS15_4089</name>
</gene>
<name>A0AAC9BL57_9RALS</name>
<feature type="region of interest" description="Disordered" evidence="1">
    <location>
        <begin position="1"/>
        <end position="53"/>
    </location>
</feature>
<organism evidence="2 3">
    <name type="scientific">Ralstonia insidiosa</name>
    <dbReference type="NCBI Taxonomy" id="190721"/>
    <lineage>
        <taxon>Bacteria</taxon>
        <taxon>Pseudomonadati</taxon>
        <taxon>Pseudomonadota</taxon>
        <taxon>Betaproteobacteria</taxon>
        <taxon>Burkholderiales</taxon>
        <taxon>Burkholderiaceae</taxon>
        <taxon>Ralstonia</taxon>
    </lineage>
</organism>
<dbReference type="AlphaFoldDB" id="A0AAC9BL57"/>
<evidence type="ECO:0000313" key="3">
    <source>
        <dbReference type="Proteomes" id="UP000077927"/>
    </source>
</evidence>
<accession>A0AAC9BL57</accession>
<feature type="compositionally biased region" description="Basic residues" evidence="1">
    <location>
        <begin position="10"/>
        <end position="23"/>
    </location>
</feature>
<protein>
    <submittedName>
        <fullName evidence="2">Uncharacterized protein</fullName>
    </submittedName>
</protein>
<dbReference type="Proteomes" id="UP000077927">
    <property type="component" value="Chromosome 2"/>
</dbReference>
<feature type="compositionally biased region" description="Basic and acidic residues" evidence="1">
    <location>
        <begin position="32"/>
        <end position="45"/>
    </location>
</feature>
<sequence>MDEEEEGGKKRGGTGRHRRRRKGPAPGTRRSAHSDMPRVASDKHGYSGAVWLA</sequence>
<evidence type="ECO:0000313" key="2">
    <source>
        <dbReference type="EMBL" id="ANH76122.1"/>
    </source>
</evidence>
<proteinExistence type="predicted"/>
<reference evidence="2 3" key="1">
    <citation type="submission" date="2015-09" db="EMBL/GenBank/DDBJ databases">
        <authorList>
            <person name="Xu Y."/>
            <person name="Nagy A."/>
            <person name="Liu N.T."/>
            <person name="Nou X."/>
        </authorList>
    </citation>
    <scope>NUCLEOTIDE SEQUENCE [LARGE SCALE GENOMIC DNA]</scope>
    <source>
        <strain evidence="2 3">FC1138</strain>
    </source>
</reference>
<dbReference type="EMBL" id="CP012606">
    <property type="protein sequence ID" value="ANH76122.1"/>
    <property type="molecule type" value="Genomic_DNA"/>
</dbReference>
<evidence type="ECO:0000256" key="1">
    <source>
        <dbReference type="SAM" id="MobiDB-lite"/>
    </source>
</evidence>